<dbReference type="OrthoDB" id="1936594at2759"/>
<dbReference type="EMBL" id="ML977137">
    <property type="protein sequence ID" value="KAF1992221.1"/>
    <property type="molecule type" value="Genomic_DNA"/>
</dbReference>
<evidence type="ECO:0000313" key="6">
    <source>
        <dbReference type="Proteomes" id="UP000800041"/>
    </source>
</evidence>
<dbReference type="InterPro" id="IPR044244">
    <property type="entry name" value="TTC27/Emw1"/>
</dbReference>
<keyword evidence="6" id="KW-1185">Reference proteome</keyword>
<evidence type="ECO:0000256" key="4">
    <source>
        <dbReference type="SAM" id="MobiDB-lite"/>
    </source>
</evidence>
<reference evidence="5" key="1">
    <citation type="journal article" date="2020" name="Stud. Mycol.">
        <title>101 Dothideomycetes genomes: a test case for predicting lifestyles and emergence of pathogens.</title>
        <authorList>
            <person name="Haridas S."/>
            <person name="Albert R."/>
            <person name="Binder M."/>
            <person name="Bloem J."/>
            <person name="Labutti K."/>
            <person name="Salamov A."/>
            <person name="Andreopoulos B."/>
            <person name="Baker S."/>
            <person name="Barry K."/>
            <person name="Bills G."/>
            <person name="Bluhm B."/>
            <person name="Cannon C."/>
            <person name="Castanera R."/>
            <person name="Culley D."/>
            <person name="Daum C."/>
            <person name="Ezra D."/>
            <person name="Gonzalez J."/>
            <person name="Henrissat B."/>
            <person name="Kuo A."/>
            <person name="Liang C."/>
            <person name="Lipzen A."/>
            <person name="Lutzoni F."/>
            <person name="Magnuson J."/>
            <person name="Mondo S."/>
            <person name="Nolan M."/>
            <person name="Ohm R."/>
            <person name="Pangilinan J."/>
            <person name="Park H.-J."/>
            <person name="Ramirez L."/>
            <person name="Alfaro M."/>
            <person name="Sun H."/>
            <person name="Tritt A."/>
            <person name="Yoshinaga Y."/>
            <person name="Zwiers L.-H."/>
            <person name="Turgeon B."/>
            <person name="Goodwin S."/>
            <person name="Spatafora J."/>
            <person name="Crous P."/>
            <person name="Grigoriev I."/>
        </authorList>
    </citation>
    <scope>NUCLEOTIDE SEQUENCE</scope>
    <source>
        <strain evidence="5">CBS 113979</strain>
    </source>
</reference>
<evidence type="ECO:0000313" key="5">
    <source>
        <dbReference type="EMBL" id="KAF1992221.1"/>
    </source>
</evidence>
<evidence type="ECO:0000256" key="3">
    <source>
        <dbReference type="PROSITE-ProRule" id="PRU00339"/>
    </source>
</evidence>
<keyword evidence="2 3" id="KW-0802">TPR repeat</keyword>
<dbReference type="Gene3D" id="1.25.40.10">
    <property type="entry name" value="Tetratricopeptide repeat domain"/>
    <property type="match status" value="1"/>
</dbReference>
<dbReference type="InterPro" id="IPR011990">
    <property type="entry name" value="TPR-like_helical_dom_sf"/>
</dbReference>
<protein>
    <submittedName>
        <fullName evidence="5">TPR-like protein</fullName>
    </submittedName>
</protein>
<dbReference type="SMART" id="SM00028">
    <property type="entry name" value="TPR"/>
    <property type="match status" value="2"/>
</dbReference>
<keyword evidence="1" id="KW-0677">Repeat</keyword>
<feature type="region of interest" description="Disordered" evidence="4">
    <location>
        <begin position="562"/>
        <end position="587"/>
    </location>
</feature>
<evidence type="ECO:0000256" key="1">
    <source>
        <dbReference type="ARBA" id="ARBA00022737"/>
    </source>
</evidence>
<feature type="repeat" description="TPR" evidence="3">
    <location>
        <begin position="617"/>
        <end position="650"/>
    </location>
</feature>
<dbReference type="SUPFAM" id="SSF48452">
    <property type="entry name" value="TPR-like"/>
    <property type="match status" value="1"/>
</dbReference>
<dbReference type="PROSITE" id="PS50005">
    <property type="entry name" value="TPR"/>
    <property type="match status" value="1"/>
</dbReference>
<name>A0A6G1HG62_9PEZI</name>
<gene>
    <name evidence="5" type="ORF">K402DRAFT_387883</name>
</gene>
<dbReference type="AlphaFoldDB" id="A0A6G1HG62"/>
<proteinExistence type="predicted"/>
<dbReference type="InterPro" id="IPR019734">
    <property type="entry name" value="TPR_rpt"/>
</dbReference>
<organism evidence="5 6">
    <name type="scientific">Aulographum hederae CBS 113979</name>
    <dbReference type="NCBI Taxonomy" id="1176131"/>
    <lineage>
        <taxon>Eukaryota</taxon>
        <taxon>Fungi</taxon>
        <taxon>Dikarya</taxon>
        <taxon>Ascomycota</taxon>
        <taxon>Pezizomycotina</taxon>
        <taxon>Dothideomycetes</taxon>
        <taxon>Pleosporomycetidae</taxon>
        <taxon>Aulographales</taxon>
        <taxon>Aulographaceae</taxon>
    </lineage>
</organism>
<evidence type="ECO:0000256" key="2">
    <source>
        <dbReference type="ARBA" id="ARBA00022803"/>
    </source>
</evidence>
<feature type="region of interest" description="Disordered" evidence="4">
    <location>
        <begin position="705"/>
        <end position="725"/>
    </location>
</feature>
<dbReference type="PANTHER" id="PTHR16193:SF0">
    <property type="entry name" value="TETRATRICOPEPTIDE REPEAT PROTEIN 27"/>
    <property type="match status" value="1"/>
</dbReference>
<accession>A0A6G1HG62</accession>
<sequence>MDIFLDYFRSTLPDDLSSALHEQLESLKNGDFLRLLEEAPVEELLRQSSSPPESLRSYSTDELWNDWIFARISPLVAQQHGDGIEATPSYKQHVLFLAALACIYAFLQSSVTGPPLPFSSAKAIFPINISSDPATVTSVRQRLIQSLGVDGVAAYKLTPNVELICLAEAILTSPPIVKNVKAASWARLRLDFLHQRLLSEVAPSLQTSIYDRLEDLKEEIVGSDAAASPYRVPFLLERAAIHTHHGFDRLARQDLDQAAKDRHFEFALTGLLGKRTKWQEKDTSQLVVLARSGDEANGDESEASKADGLEQAIGTGTENGDSTVIQAGPQNLDLNDDTLLESISFSEKPKSSTDIKGQNALSPSLTSLDPSAQPILNPLDSIILLSLASSIKNTSPEDGLTREETLPYATRVLEGGSSNWQVYTQGLLVRSRIEGYKSRTIERGLLQLQALVDQVIAETTAQNSTTSEAPETAATTFLPKAKVSEAASVSERLQYVLQLCSPFRWELEAELASRWVSLGGLRSALEIYERLEMWAEAALCWAGTEREDKAKRIVRRQLYHATNGDDSSADPEDEKWEGQERQPPPAEAPRLYCILGDIDQDVSMYDKAWEVSNFRYARAQRSLGRHYFSQKNYLKAADAYMKSLKINQLNGTTWFALGCCQLEMELWTKAVASFSRTVQFDDSDAEAWSNLAIALLRIDPADFSTPSEKPKLADEEGDNTTIQDPHKYKTDALKALKRAARLKHDSYRIWDNVLTVAASTVPPSYTDIVTAQKSILQLRGATDGEKCIDAEILDHLVRHIITLDQENPESSGTYDPNKPGLARMVVQMVDKDIVPLITSSRRLWQIVARLVLWRKKPTTALEANEKAWRAVTSQPGWEYGTETQWEEVVDATVELVDAYESLGGVERTEGLGAGSGELVAKDWRFKGRSAIRGIMGRGKGSWEGTSGWERLKDALEGLKG</sequence>
<dbReference type="PANTHER" id="PTHR16193">
    <property type="entry name" value="TETRATRICOPEPTIDE REPEAT PROTEIN 27"/>
    <property type="match status" value="1"/>
</dbReference>
<dbReference type="Proteomes" id="UP000800041">
    <property type="component" value="Unassembled WGS sequence"/>
</dbReference>